<organism evidence="3 4">
    <name type="scientific">Pseudomonas syringae pv. lapsa</name>
    <dbReference type="NCBI Taxonomy" id="199201"/>
    <lineage>
        <taxon>Bacteria</taxon>
        <taxon>Pseudomonadati</taxon>
        <taxon>Pseudomonadota</taxon>
        <taxon>Gammaproteobacteria</taxon>
        <taxon>Pseudomonadales</taxon>
        <taxon>Pseudomonadaceae</taxon>
        <taxon>Pseudomonas</taxon>
        <taxon>Pseudomonas syringae</taxon>
    </lineage>
</organism>
<dbReference type="InterPro" id="IPR031325">
    <property type="entry name" value="RHS_repeat"/>
</dbReference>
<reference evidence="3 4" key="1">
    <citation type="submission" date="2018-08" db="EMBL/GenBank/DDBJ databases">
        <title>Recombination of ecologically and evolutionarily significant loci maintains genetic cohesion in the Pseudomonas syringae species complex.</title>
        <authorList>
            <person name="Dillon M."/>
            <person name="Thakur S."/>
            <person name="Almeida R.N.D."/>
            <person name="Weir B.S."/>
            <person name="Guttman D.S."/>
        </authorList>
    </citation>
    <scope>NUCLEOTIDE SEQUENCE [LARGE SCALE GENOMIC DNA]</scope>
    <source>
        <strain evidence="3 4">ICMP 3946</strain>
    </source>
</reference>
<keyword evidence="2" id="KW-0472">Membrane</keyword>
<accession>A0AB74A5B9</accession>
<dbReference type="InterPro" id="IPR006530">
    <property type="entry name" value="YD"/>
</dbReference>
<dbReference type="InterPro" id="IPR050708">
    <property type="entry name" value="T6SS_VgrG/RHS"/>
</dbReference>
<keyword evidence="2" id="KW-1133">Transmembrane helix</keyword>
<dbReference type="NCBIfam" id="TIGR03696">
    <property type="entry name" value="Rhs_assc_core"/>
    <property type="match status" value="1"/>
</dbReference>
<dbReference type="InterPro" id="IPR022385">
    <property type="entry name" value="Rhs_assc_core"/>
</dbReference>
<keyword evidence="2" id="KW-0812">Transmembrane</keyword>
<proteinExistence type="predicted"/>
<feature type="compositionally biased region" description="Basic and acidic residues" evidence="1">
    <location>
        <begin position="1016"/>
        <end position="1027"/>
    </location>
</feature>
<gene>
    <name evidence="3" type="ORF">ALQ98_05339</name>
</gene>
<feature type="region of interest" description="Disordered" evidence="1">
    <location>
        <begin position="1014"/>
        <end position="1035"/>
    </location>
</feature>
<dbReference type="NCBIfam" id="TIGR01643">
    <property type="entry name" value="YD_repeat_2x"/>
    <property type="match status" value="1"/>
</dbReference>
<sequence length="1712" mass="189339">MVRHRCACHASISEVRSMAASTSVHSNALNFMSCLKSGVDPRTGLYNISISMPDLQSNDLRGPGFRLDMSYSQLNTLDSGYGLGWNLQLSQYDPATQILSLSTGETFRVDGTSSTGQLTMTEKKLDTFHFYKLDQESYRVVHKSGLVEILRLHSSGNKKMAWAVKIIAPSGHSIALKHTAFNSSTYRLESITDDLGQTLLEIARSSTSVELNLHPHAGTGGTPLARFLMTLAGSDKRVSRITLPTDNNASWRFEYGLENGNQLCVKHVETPTGSSEDVYYQDEGHTFPSSAARLPIPRVTRHVIDPGLKLAKLDVRYTYKDGQQRSRNFLGAGLPIAWEDNGLDNLYKYLQDYDYVCTESLWVDNKAVRSIERTFNRFHLQTIEVTTQKENQQTVTTAYNILQGEHYSRQPNDCQLPSKVTTRWQRLDEPERTRTETVTDTYDSYGNMLVHTRADGMAEISSWYPAGGDDGCPADAEGFVSRLKEKVLKPALSSQPGAPTLSTRYRYRILPALTGSGSPDWIVPEGETLLQLESDGTSVELQRILLEYINQPDAPFQHGRTGKNIESLNGNDTVTVYEYSNSESEQLKVPVQLIDIITIGFDNARISKQQQRSLLTGQVLLTLEEGVETRYIHDALNRLIKETITPNSTAGHEASREYLYTLCSAPAQQAEQVLVDARKVKTRSVMDGLGRAILEERDHIDSNNPHAMHMIHTAHYNAWNNVQYETDYDWFDNQQRFTTRNTYTYDDWNGQSVITTDQGVQTHQYYDPIGNEEHDGPIQRRWVQSGEAEPLISGRSETWLNMFGKPVRIKSQNAAGMDLGSQSFLYDGLGRCTEQTDESDHKTQFSYDAWSRMVSTRLPDSSVARRDYAPHSNTELPIGLEMIHPDGITKTPAGKQTFDGLGRLTLAQAGQRIERYEYEDGHRQVKTRKTAKGDDITYTYNLALTDQIVSSTAPDETAGFGYDKVSARLTSATNQQGKRGYAYDAHNQLTKETWKDRQDRTWITQYRTSLQGRTMSRTDVEQKEVKSPGKGVVKGRLKGGVKHRVKGVETTYRYDGFGQLKSVVQGNVKVTIMYDPLGQPSEMTTHDQAAGTSLITRMEYDDQGQEVLRTQIAGDHPVRTLEQQWQPDGLMQSRHLQEAGNRLLLEEFRYDARSRLTGVSYSGSKLPVHASGRAILKQTFNFDELDNMTLNHTEFADESTETAIFRYGKEGDPDSRDRCQLLGITYRPARSTPDPTFRYDANGNQLNDEHGNQLDYDSQSRLSRVAKPTGEPINTYAYDGHEQLVTTRNGSDSEILRFYQDQQLSSTVQDNRRTLFLHIDEQPVGQQTVGESAETLLLLTDANLSVLAELQQNTLRTAVYSAYGERHSDDALLSVAGFNGEVCEKDTGWYLLGNGYRAYNPGMMRFHSPDSLSPFGAGGLNPYTYCLGNPIAWRDPTGHDASSQSGRLRRPDEDAIPAEMPGGMGIASWAMVAVGVVFTVLGVYATVATLGLATPVSGPVTVLGLSMSAQAAAYVTAGVLATGTTLSAASTVASAYGAATGNNTAIQAGQYLAYAGGALEFGGGFLQSAVKSAIKAGTQALGRAAYQTKLGSAFSSVKATSISPVNGVERLPGLTEALSSTQQGAVDALTTMLSNRNNVPLAGNLASKRTASTPFASVHDARVPSIPRAVASTPVAPPPPPRPQSFWQKLFPLRQPYLPRIGGVGDWRTIRI</sequence>
<dbReference type="PANTHER" id="PTHR32305:SF15">
    <property type="entry name" value="PROTEIN RHSA-RELATED"/>
    <property type="match status" value="1"/>
</dbReference>
<dbReference type="Gene3D" id="2.180.10.10">
    <property type="entry name" value="RHS repeat-associated core"/>
    <property type="match status" value="2"/>
</dbReference>
<comment type="caution">
    <text evidence="3">The sequence shown here is derived from an EMBL/GenBank/DDBJ whole genome shotgun (WGS) entry which is preliminary data.</text>
</comment>
<evidence type="ECO:0000256" key="1">
    <source>
        <dbReference type="SAM" id="MobiDB-lite"/>
    </source>
</evidence>
<feature type="transmembrane region" description="Helical" evidence="2">
    <location>
        <begin position="1466"/>
        <end position="1487"/>
    </location>
</feature>
<dbReference type="PANTHER" id="PTHR32305">
    <property type="match status" value="1"/>
</dbReference>
<evidence type="ECO:0000256" key="2">
    <source>
        <dbReference type="SAM" id="Phobius"/>
    </source>
</evidence>
<dbReference type="Proteomes" id="UP000267978">
    <property type="component" value="Unassembled WGS sequence"/>
</dbReference>
<evidence type="ECO:0000313" key="3">
    <source>
        <dbReference type="EMBL" id="RML25608.1"/>
    </source>
</evidence>
<protein>
    <submittedName>
        <fullName evidence="3">YD repeat-containing protein</fullName>
    </submittedName>
</protein>
<name>A0AB74A5B9_PSESX</name>
<evidence type="ECO:0000313" key="4">
    <source>
        <dbReference type="Proteomes" id="UP000267978"/>
    </source>
</evidence>
<dbReference type="EMBL" id="RBNO01000067">
    <property type="protein sequence ID" value="RML25608.1"/>
    <property type="molecule type" value="Genomic_DNA"/>
</dbReference>
<dbReference type="Pfam" id="PF05593">
    <property type="entry name" value="RHS_repeat"/>
    <property type="match status" value="1"/>
</dbReference>